<keyword evidence="2" id="KW-0489">Methyltransferase</keyword>
<dbReference type="InterPro" id="IPR029063">
    <property type="entry name" value="SAM-dependent_MTases_sf"/>
</dbReference>
<dbReference type="EMBL" id="JBHSDR010000003">
    <property type="protein sequence ID" value="MFC4293995.1"/>
    <property type="molecule type" value="Genomic_DNA"/>
</dbReference>
<comment type="caution">
    <text evidence="2">The sequence shown here is derived from an EMBL/GenBank/DDBJ whole genome shotgun (WGS) entry which is preliminary data.</text>
</comment>
<name>A0ABV8RN61_9SPHN</name>
<evidence type="ECO:0000259" key="1">
    <source>
        <dbReference type="Pfam" id="PF05050"/>
    </source>
</evidence>
<sequence length="259" mass="28639">MITLRRLAELAMRNRRLVRHLPGEFAARPLVVSPDASLRWLRRDPWRDESALVFAVERLARPGDVVWDLGANVGAFGLCAAARTRAPVLMVEADAFLADLLRDSARRNPDLPIEVLCCAVGESEGVARFAIAGRGRSTNGLVEGKISTQHGESREVRLVPTLSADRLLDSFPAPTVVKVDLEGGEGMFMKGARRLLGDIRPALYIEVHRDNRPSVFRALADQDYEIRQYHAGSWIAVSDDPPSEDFFSVPVEKAAEIFV</sequence>
<dbReference type="PANTHER" id="PTHR34203">
    <property type="entry name" value="METHYLTRANSFERASE, FKBM FAMILY PROTEIN"/>
    <property type="match status" value="1"/>
</dbReference>
<dbReference type="PANTHER" id="PTHR34203:SF15">
    <property type="entry name" value="SLL1173 PROTEIN"/>
    <property type="match status" value="1"/>
</dbReference>
<dbReference type="Proteomes" id="UP001595828">
    <property type="component" value="Unassembled WGS sequence"/>
</dbReference>
<gene>
    <name evidence="2" type="ORF">ACFO0A_02855</name>
</gene>
<evidence type="ECO:0000313" key="3">
    <source>
        <dbReference type="Proteomes" id="UP001595828"/>
    </source>
</evidence>
<dbReference type="SUPFAM" id="SSF53335">
    <property type="entry name" value="S-adenosyl-L-methionine-dependent methyltransferases"/>
    <property type="match status" value="1"/>
</dbReference>
<dbReference type="Pfam" id="PF05050">
    <property type="entry name" value="Methyltransf_21"/>
    <property type="match status" value="1"/>
</dbReference>
<reference evidence="3" key="1">
    <citation type="journal article" date="2019" name="Int. J. Syst. Evol. Microbiol.">
        <title>The Global Catalogue of Microorganisms (GCM) 10K type strain sequencing project: providing services to taxonomists for standard genome sequencing and annotation.</title>
        <authorList>
            <consortium name="The Broad Institute Genomics Platform"/>
            <consortium name="The Broad Institute Genome Sequencing Center for Infectious Disease"/>
            <person name="Wu L."/>
            <person name="Ma J."/>
        </authorList>
    </citation>
    <scope>NUCLEOTIDE SEQUENCE [LARGE SCALE GENOMIC DNA]</scope>
    <source>
        <strain evidence="3">CGMCC 1.12989</strain>
    </source>
</reference>
<accession>A0ABV8RN61</accession>
<feature type="domain" description="Methyltransferase FkbM" evidence="1">
    <location>
        <begin position="68"/>
        <end position="221"/>
    </location>
</feature>
<organism evidence="2 3">
    <name type="scientific">Novosphingobium tardum</name>
    <dbReference type="NCBI Taxonomy" id="1538021"/>
    <lineage>
        <taxon>Bacteria</taxon>
        <taxon>Pseudomonadati</taxon>
        <taxon>Pseudomonadota</taxon>
        <taxon>Alphaproteobacteria</taxon>
        <taxon>Sphingomonadales</taxon>
        <taxon>Sphingomonadaceae</taxon>
        <taxon>Novosphingobium</taxon>
    </lineage>
</organism>
<protein>
    <submittedName>
        <fullName evidence="2">FkbM family methyltransferase</fullName>
    </submittedName>
</protein>
<dbReference type="GO" id="GO:0008168">
    <property type="term" value="F:methyltransferase activity"/>
    <property type="evidence" value="ECO:0007669"/>
    <property type="project" value="UniProtKB-KW"/>
</dbReference>
<keyword evidence="3" id="KW-1185">Reference proteome</keyword>
<dbReference type="InterPro" id="IPR052514">
    <property type="entry name" value="SAM-dependent_MTase"/>
</dbReference>
<proteinExistence type="predicted"/>
<dbReference type="Gene3D" id="3.40.50.150">
    <property type="entry name" value="Vaccinia Virus protein VP39"/>
    <property type="match status" value="1"/>
</dbReference>
<dbReference type="GO" id="GO:0032259">
    <property type="term" value="P:methylation"/>
    <property type="evidence" value="ECO:0007669"/>
    <property type="project" value="UniProtKB-KW"/>
</dbReference>
<evidence type="ECO:0000313" key="2">
    <source>
        <dbReference type="EMBL" id="MFC4293995.1"/>
    </source>
</evidence>
<keyword evidence="2" id="KW-0808">Transferase</keyword>
<dbReference type="InterPro" id="IPR006342">
    <property type="entry name" value="FkbM_mtfrase"/>
</dbReference>
<dbReference type="RefSeq" id="WP_379537469.1">
    <property type="nucleotide sequence ID" value="NZ_JBHSDR010000003.1"/>
</dbReference>
<dbReference type="NCBIfam" id="TIGR01444">
    <property type="entry name" value="fkbM_fam"/>
    <property type="match status" value="1"/>
</dbReference>